<comment type="caution">
    <text evidence="2">The sequence shown here is derived from an EMBL/GenBank/DDBJ whole genome shotgun (WGS) entry which is preliminary data.</text>
</comment>
<evidence type="ECO:0000256" key="1">
    <source>
        <dbReference type="SAM" id="Phobius"/>
    </source>
</evidence>
<feature type="transmembrane region" description="Helical" evidence="1">
    <location>
        <begin position="107"/>
        <end position="126"/>
    </location>
</feature>
<dbReference type="InterPro" id="IPR010640">
    <property type="entry name" value="Low_temperature_requirement_A"/>
</dbReference>
<feature type="transmembrane region" description="Helical" evidence="1">
    <location>
        <begin position="138"/>
        <end position="159"/>
    </location>
</feature>
<keyword evidence="1" id="KW-1133">Transmembrane helix</keyword>
<organism evidence="2 3">
    <name type="scientific">Microbulbifer rhizosphaerae</name>
    <dbReference type="NCBI Taxonomy" id="1562603"/>
    <lineage>
        <taxon>Bacteria</taxon>
        <taxon>Pseudomonadati</taxon>
        <taxon>Pseudomonadota</taxon>
        <taxon>Gammaproteobacteria</taxon>
        <taxon>Cellvibrionales</taxon>
        <taxon>Microbulbiferaceae</taxon>
        <taxon>Microbulbifer</taxon>
    </lineage>
</organism>
<dbReference type="Proteomes" id="UP000535937">
    <property type="component" value="Unassembled WGS sequence"/>
</dbReference>
<keyword evidence="1" id="KW-0472">Membrane</keyword>
<accession>A0A7W4Z808</accession>
<feature type="transmembrane region" description="Helical" evidence="1">
    <location>
        <begin position="21"/>
        <end position="40"/>
    </location>
</feature>
<feature type="transmembrane region" description="Helical" evidence="1">
    <location>
        <begin position="206"/>
        <end position="226"/>
    </location>
</feature>
<name>A0A7W4Z808_9GAMM</name>
<proteinExistence type="predicted"/>
<gene>
    <name evidence="2" type="ORF">FHS09_000900</name>
</gene>
<feature type="transmembrane region" description="Helical" evidence="1">
    <location>
        <begin position="46"/>
        <end position="69"/>
    </location>
</feature>
<dbReference type="PANTHER" id="PTHR36840:SF1">
    <property type="entry name" value="BLL5714 PROTEIN"/>
    <property type="match status" value="1"/>
</dbReference>
<dbReference type="PANTHER" id="PTHR36840">
    <property type="entry name" value="BLL5714 PROTEIN"/>
    <property type="match status" value="1"/>
</dbReference>
<feature type="transmembrane region" description="Helical" evidence="1">
    <location>
        <begin position="341"/>
        <end position="358"/>
    </location>
</feature>
<evidence type="ECO:0000313" key="2">
    <source>
        <dbReference type="EMBL" id="MBB3060087.1"/>
    </source>
</evidence>
<dbReference type="Pfam" id="PF06772">
    <property type="entry name" value="LtrA"/>
    <property type="match status" value="1"/>
</dbReference>
<evidence type="ECO:0000313" key="3">
    <source>
        <dbReference type="Proteomes" id="UP000535937"/>
    </source>
</evidence>
<feature type="transmembrane region" description="Helical" evidence="1">
    <location>
        <begin position="276"/>
        <end position="295"/>
    </location>
</feature>
<dbReference type="EMBL" id="JACHWZ010000003">
    <property type="protein sequence ID" value="MBB3060087.1"/>
    <property type="molecule type" value="Genomic_DNA"/>
</dbReference>
<feature type="transmembrane region" description="Helical" evidence="1">
    <location>
        <begin position="232"/>
        <end position="255"/>
    </location>
</feature>
<feature type="transmembrane region" description="Helical" evidence="1">
    <location>
        <begin position="81"/>
        <end position="101"/>
    </location>
</feature>
<feature type="transmembrane region" description="Helical" evidence="1">
    <location>
        <begin position="307"/>
        <end position="329"/>
    </location>
</feature>
<keyword evidence="1" id="KW-0812">Transmembrane</keyword>
<sequence length="388" mass="43149">MSAGLFRVKGSHNEHKVSFSELFFDLVFVYAITQTTHLLIHHFTPYGAFQAMLLLLAVWWVWVFTAWVTNWLDPERIPVRLVLFALMLLGMILSISIPEAFGKHGMLFALAYVTMQLGRTLFFCLHSRKHDPVLHNDFLRMSLWFALAAVFWIAGALQIEKTRTILWTAALVLEYLSASLSFRVPGLGRSDSGEWKISGAHMAERCGLLVIIALGESLLVTGNSFAERHWGIATITSFLSAFVATVAMWWIYFSLSAERASERMNKSEHTGAMARLVYTYIHFLIIAGIVLTAAADEFILAHASGHVSLPTLVAVIGGPALYLVGNILFKTLIFNSHPRSHYLGLILLAFLVPVHTLVSPAVLAVLSTAILVIVACWETVVVLRSDHC</sequence>
<reference evidence="2 3" key="1">
    <citation type="submission" date="2020-08" db="EMBL/GenBank/DDBJ databases">
        <title>Genomic Encyclopedia of Type Strains, Phase III (KMG-III): the genomes of soil and plant-associated and newly described type strains.</title>
        <authorList>
            <person name="Whitman W."/>
        </authorList>
    </citation>
    <scope>NUCLEOTIDE SEQUENCE [LARGE SCALE GENOMIC DNA]</scope>
    <source>
        <strain evidence="2 3">CECT 8799</strain>
    </source>
</reference>
<feature type="transmembrane region" description="Helical" evidence="1">
    <location>
        <begin position="165"/>
        <end position="185"/>
    </location>
</feature>
<protein>
    <submittedName>
        <fullName evidence="2">Low temperature requirement protein LtrA</fullName>
    </submittedName>
</protein>
<dbReference type="RefSeq" id="WP_183457133.1">
    <property type="nucleotide sequence ID" value="NZ_JACHWZ010000003.1"/>
</dbReference>
<keyword evidence="3" id="KW-1185">Reference proteome</keyword>
<feature type="transmembrane region" description="Helical" evidence="1">
    <location>
        <begin position="364"/>
        <end position="383"/>
    </location>
</feature>
<dbReference type="AlphaFoldDB" id="A0A7W4Z808"/>